<dbReference type="SUPFAM" id="SSF50998">
    <property type="entry name" value="Quinoprotein alcohol dehydrogenase-like"/>
    <property type="match status" value="1"/>
</dbReference>
<comment type="caution">
    <text evidence="2">The sequence shown here is derived from an EMBL/GenBank/DDBJ whole genome shotgun (WGS) entry which is preliminary data.</text>
</comment>
<evidence type="ECO:0000313" key="2">
    <source>
        <dbReference type="EMBL" id="MBA4544784.1"/>
    </source>
</evidence>
<keyword evidence="1" id="KW-0732">Signal</keyword>
<dbReference type="RefSeq" id="WP_002315490.1">
    <property type="nucleotide sequence ID" value="NZ_BNJW01000004.1"/>
</dbReference>
<dbReference type="AlphaFoldDB" id="A0A7W2AKF5"/>
<reference evidence="2 3" key="1">
    <citation type="submission" date="2020-07" db="EMBL/GenBank/DDBJ databases">
        <authorList>
            <person name="Feng H."/>
        </authorList>
    </citation>
    <scope>NUCLEOTIDE SEQUENCE [LARGE SCALE GENOMIC DNA]</scope>
    <source>
        <strain evidence="3">s-7</strain>
    </source>
</reference>
<feature type="chain" id="PRO_5038940628" description="Lipoprotein" evidence="1">
    <location>
        <begin position="25"/>
        <end position="358"/>
    </location>
</feature>
<sequence>MKYKYLFLSLGFLLLLGISGCTDARKELTGDYDYYLYFSNTMDKFVTSGRFVGIGKKDQVILKTEGLELGTFVQHDQKVFLSDRTHDFVYTPHSGKIEKEKRQTKEHTGIDSVILDGKLVTLFNHGYPDTDDILYQNNLYFNNDYTIINGHIFSTGNDEQSLYILRDEEIGKLFVDRLYLSEDTLISENLGSFPNIEGSEYLIGYRLNVHENHLYGVAFDFANNRRAGLFSYSLKDSSYTFKETDREIILEDIGFSFSKGSFIYKDQLVYFSSNGTIYFIDLETAETTKKLPTNMDLSGVFIVSVIDDEHVAIATHDHDNNLIIWELDLSSLSLTEKRRVEPSLWRKQEYLYDFQVKR</sequence>
<protein>
    <recommendedName>
        <fullName evidence="4">Lipoprotein</fullName>
    </recommendedName>
</protein>
<dbReference type="PROSITE" id="PS51257">
    <property type="entry name" value="PROKAR_LIPOPROTEIN"/>
    <property type="match status" value="1"/>
</dbReference>
<gene>
    <name evidence="2" type="ORF">H1Z91_00240</name>
</gene>
<evidence type="ECO:0000256" key="1">
    <source>
        <dbReference type="SAM" id="SignalP"/>
    </source>
</evidence>
<organism evidence="2 3">
    <name type="scientific">Enterococcus lactis</name>
    <dbReference type="NCBI Taxonomy" id="357441"/>
    <lineage>
        <taxon>Bacteria</taxon>
        <taxon>Bacillati</taxon>
        <taxon>Bacillota</taxon>
        <taxon>Bacilli</taxon>
        <taxon>Lactobacillales</taxon>
        <taxon>Enterococcaceae</taxon>
        <taxon>Enterococcus</taxon>
    </lineage>
</organism>
<accession>A0A7W2AKF5</accession>
<proteinExistence type="predicted"/>
<dbReference type="Proteomes" id="UP000531895">
    <property type="component" value="Unassembled WGS sequence"/>
</dbReference>
<evidence type="ECO:0008006" key="4">
    <source>
        <dbReference type="Google" id="ProtNLM"/>
    </source>
</evidence>
<evidence type="ECO:0000313" key="3">
    <source>
        <dbReference type="Proteomes" id="UP000531895"/>
    </source>
</evidence>
<feature type="signal peptide" evidence="1">
    <location>
        <begin position="1"/>
        <end position="24"/>
    </location>
</feature>
<name>A0A7W2AKF5_9ENTE</name>
<dbReference type="InterPro" id="IPR011047">
    <property type="entry name" value="Quinoprotein_ADH-like_sf"/>
</dbReference>
<dbReference type="EMBL" id="JACEIT010000001">
    <property type="protein sequence ID" value="MBA4544784.1"/>
    <property type="molecule type" value="Genomic_DNA"/>
</dbReference>